<keyword evidence="3" id="KW-1185">Reference proteome</keyword>
<gene>
    <name evidence="2" type="ORF">B1H58_19045</name>
</gene>
<organism evidence="2 3">
    <name type="scientific">Pantoea alhagi</name>
    <dbReference type="NCBI Taxonomy" id="1891675"/>
    <lineage>
        <taxon>Bacteria</taxon>
        <taxon>Pseudomonadati</taxon>
        <taxon>Pseudomonadota</taxon>
        <taxon>Gammaproteobacteria</taxon>
        <taxon>Enterobacterales</taxon>
        <taxon>Erwiniaceae</taxon>
        <taxon>Pantoea</taxon>
    </lineage>
</organism>
<dbReference type="SUPFAM" id="SSF52091">
    <property type="entry name" value="SpoIIaa-like"/>
    <property type="match status" value="1"/>
</dbReference>
<dbReference type="STRING" id="1891675.B1H58_19045"/>
<accession>A0A1W6BA24</accession>
<dbReference type="KEGG" id="palh:B1H58_19045"/>
<proteinExistence type="predicted"/>
<protein>
    <recommendedName>
        <fullName evidence="1">STAS domain-containing protein</fullName>
    </recommendedName>
</protein>
<reference evidence="2 3" key="1">
    <citation type="submission" date="2017-02" db="EMBL/GenBank/DDBJ databases">
        <title>Complete genome sequence of the drought resistance-promoting endophyte Pantoea alhagi LTYR-11Z.</title>
        <authorList>
            <person name="Zhang L."/>
        </authorList>
    </citation>
    <scope>NUCLEOTIDE SEQUENCE [LARGE SCALE GENOMIC DNA]</scope>
    <source>
        <strain evidence="2 3">LTYR-11Z</strain>
    </source>
</reference>
<evidence type="ECO:0000313" key="3">
    <source>
        <dbReference type="Proteomes" id="UP000192900"/>
    </source>
</evidence>
<dbReference type="PROSITE" id="PS50801">
    <property type="entry name" value="STAS"/>
    <property type="match status" value="1"/>
</dbReference>
<dbReference type="Gene3D" id="3.30.750.24">
    <property type="entry name" value="STAS domain"/>
    <property type="match status" value="1"/>
</dbReference>
<dbReference type="InterPro" id="IPR036513">
    <property type="entry name" value="STAS_dom_sf"/>
</dbReference>
<dbReference type="Pfam" id="PF01740">
    <property type="entry name" value="STAS"/>
    <property type="match status" value="1"/>
</dbReference>
<feature type="domain" description="STAS" evidence="1">
    <location>
        <begin position="1"/>
        <end position="56"/>
    </location>
</feature>
<name>A0A1W6BA24_9GAMM</name>
<dbReference type="EMBL" id="CP019706">
    <property type="protein sequence ID" value="ARJ43938.1"/>
    <property type="molecule type" value="Genomic_DNA"/>
</dbReference>
<dbReference type="InterPro" id="IPR002645">
    <property type="entry name" value="STAS_dom"/>
</dbReference>
<evidence type="ECO:0000259" key="1">
    <source>
        <dbReference type="PROSITE" id="PS50801"/>
    </source>
</evidence>
<dbReference type="AlphaFoldDB" id="A0A1W6BA24"/>
<dbReference type="Proteomes" id="UP000192900">
    <property type="component" value="Chromosome"/>
</dbReference>
<sequence length="67" mass="7834">MTGQVFFASSDRFTNHFDFHEAIKHVVIDVTHAHFWDITSVSVLDRVVIKFHRETGLIYTPFLVLMI</sequence>
<evidence type="ECO:0000313" key="2">
    <source>
        <dbReference type="EMBL" id="ARJ43938.1"/>
    </source>
</evidence>